<dbReference type="NCBIfam" id="TIGR00021">
    <property type="entry name" value="rpiA"/>
    <property type="match status" value="1"/>
</dbReference>
<dbReference type="Gene3D" id="3.40.50.1360">
    <property type="match status" value="1"/>
</dbReference>
<dbReference type="Pfam" id="PF06026">
    <property type="entry name" value="Rib_5-P_isom_A"/>
    <property type="match status" value="1"/>
</dbReference>
<evidence type="ECO:0000313" key="5">
    <source>
        <dbReference type="Proteomes" id="UP000285650"/>
    </source>
</evidence>
<dbReference type="Gene3D" id="3.30.70.260">
    <property type="match status" value="1"/>
</dbReference>
<organism evidence="4 5">
    <name type="scientific">Bacteroides intestinalis</name>
    <dbReference type="NCBI Taxonomy" id="329854"/>
    <lineage>
        <taxon>Bacteria</taxon>
        <taxon>Pseudomonadati</taxon>
        <taxon>Bacteroidota</taxon>
        <taxon>Bacteroidia</taxon>
        <taxon>Bacteroidales</taxon>
        <taxon>Bacteroidaceae</taxon>
        <taxon>Bacteroides</taxon>
    </lineage>
</organism>
<keyword evidence="2 4" id="KW-0413">Isomerase</keyword>
<evidence type="ECO:0000256" key="3">
    <source>
        <dbReference type="NCBIfam" id="TIGR00021"/>
    </source>
</evidence>
<dbReference type="GO" id="GO:0004751">
    <property type="term" value="F:ribose-5-phosphate isomerase activity"/>
    <property type="evidence" value="ECO:0007669"/>
    <property type="project" value="UniProtKB-UniRule"/>
</dbReference>
<dbReference type="InterPro" id="IPR037171">
    <property type="entry name" value="NagB/RpiA_transferase-like"/>
</dbReference>
<dbReference type="RefSeq" id="WP_118222155.1">
    <property type="nucleotide sequence ID" value="NZ_JADNIJ010000025.1"/>
</dbReference>
<protein>
    <recommendedName>
        <fullName evidence="3">Ribose 5-phosphate isomerase A</fullName>
        <ecNumber evidence="3">5.3.1.6</ecNumber>
    </recommendedName>
</protein>
<accession>A0A414LA06</accession>
<dbReference type="Proteomes" id="UP000285650">
    <property type="component" value="Unassembled WGS sequence"/>
</dbReference>
<dbReference type="InterPro" id="IPR004788">
    <property type="entry name" value="Ribose5P_isomerase_type_A"/>
</dbReference>
<dbReference type="SUPFAM" id="SSF100950">
    <property type="entry name" value="NagB/RpiA/CoA transferase-like"/>
    <property type="match status" value="1"/>
</dbReference>
<dbReference type="GO" id="GO:0006014">
    <property type="term" value="P:D-ribose metabolic process"/>
    <property type="evidence" value="ECO:0007669"/>
    <property type="project" value="TreeGrafter"/>
</dbReference>
<dbReference type="EC" id="5.3.1.6" evidence="3"/>
<comment type="similarity">
    <text evidence="1">Belongs to the ribose 5-phosphate isomerase family.</text>
</comment>
<gene>
    <name evidence="4" type="primary">rpiA</name>
    <name evidence="4" type="ORF">DW712_11505</name>
</gene>
<comment type="caution">
    <text evidence="4">The sequence shown here is derived from an EMBL/GenBank/DDBJ whole genome shotgun (WGS) entry which is preliminary data.</text>
</comment>
<evidence type="ECO:0000256" key="1">
    <source>
        <dbReference type="ARBA" id="ARBA00008088"/>
    </source>
</evidence>
<proteinExistence type="inferred from homology"/>
<dbReference type="GO" id="GO:0009052">
    <property type="term" value="P:pentose-phosphate shunt, non-oxidative branch"/>
    <property type="evidence" value="ECO:0007669"/>
    <property type="project" value="InterPro"/>
</dbReference>
<evidence type="ECO:0000313" key="4">
    <source>
        <dbReference type="EMBL" id="RHE91427.1"/>
    </source>
</evidence>
<dbReference type="FunFam" id="3.30.70.260:FF:000018">
    <property type="entry name" value="Ribose-5-phosphate isomerase A"/>
    <property type="match status" value="1"/>
</dbReference>
<dbReference type="PANTHER" id="PTHR11934">
    <property type="entry name" value="RIBOSE-5-PHOSPHATE ISOMERASE"/>
    <property type="match status" value="1"/>
</dbReference>
<dbReference type="SUPFAM" id="SSF75445">
    <property type="entry name" value="D-ribose-5-phosphate isomerase (RpiA), lid domain"/>
    <property type="match status" value="1"/>
</dbReference>
<dbReference type="GO" id="GO:0005829">
    <property type="term" value="C:cytosol"/>
    <property type="evidence" value="ECO:0007669"/>
    <property type="project" value="TreeGrafter"/>
</dbReference>
<reference evidence="4 5" key="1">
    <citation type="submission" date="2018-08" db="EMBL/GenBank/DDBJ databases">
        <title>A genome reference for cultivated species of the human gut microbiota.</title>
        <authorList>
            <person name="Zou Y."/>
            <person name="Xue W."/>
            <person name="Luo G."/>
        </authorList>
    </citation>
    <scope>NUCLEOTIDE SEQUENCE [LARGE SCALE GENOMIC DNA]</scope>
    <source>
        <strain evidence="4 5">AM27-17</strain>
    </source>
</reference>
<name>A0A414LA06_9BACE</name>
<dbReference type="PANTHER" id="PTHR11934:SF0">
    <property type="entry name" value="RIBOSE-5-PHOSPHATE ISOMERASE"/>
    <property type="match status" value="1"/>
</dbReference>
<dbReference type="CDD" id="cd01398">
    <property type="entry name" value="RPI_A"/>
    <property type="match status" value="1"/>
</dbReference>
<evidence type="ECO:0000256" key="2">
    <source>
        <dbReference type="ARBA" id="ARBA00023235"/>
    </source>
</evidence>
<sequence length="233" mass="25612">MKWDNQLINHLQWSNAIINREGKEIVAREIAAMAEEGDVIGAGSGSTVYLTLFALAERIRKESLHIEVIPASAEISMTCIQLGIPQTTLWNKRPDWAFDGADEVDPERSLIKGRGGAMFKEKLLIKSSGKNFIIVDDTKLVDHLGSRFPIPVEVFPSALTLVESEMQRLGASEIALRLASGKDGPVLTENGNFILDTRFSYIDPSLEENLKAITGVIESGLFIGYDVEIVVAK</sequence>
<dbReference type="EMBL" id="QSKV01000007">
    <property type="protein sequence ID" value="RHE91427.1"/>
    <property type="molecule type" value="Genomic_DNA"/>
</dbReference>
<dbReference type="AlphaFoldDB" id="A0A414LA06"/>